<accession>A0A0N4YZ20</accession>
<name>A0A0N4YZ20_NIPBR</name>
<reference evidence="3" key="1">
    <citation type="submission" date="2017-02" db="UniProtKB">
        <authorList>
            <consortium name="WormBaseParasite"/>
        </authorList>
    </citation>
    <scope>IDENTIFICATION</scope>
</reference>
<sequence>MSFVSVAHELQVGASTVHGVVYEVCNALIGGLFPTSRLKTLLEESVRLFPAGCDLGGEGVVDYHMLADGGFAQTTRMQRLFEQPKVANDMLKAHFNECFSS</sequence>
<dbReference type="Proteomes" id="UP000271162">
    <property type="component" value="Unassembled WGS sequence"/>
</dbReference>
<dbReference type="AlphaFoldDB" id="A0A0N4YZ20"/>
<proteinExistence type="predicted"/>
<keyword evidence="2" id="KW-1185">Reference proteome</keyword>
<reference evidence="1 2" key="2">
    <citation type="submission" date="2018-11" db="EMBL/GenBank/DDBJ databases">
        <authorList>
            <consortium name="Pathogen Informatics"/>
        </authorList>
    </citation>
    <scope>NUCLEOTIDE SEQUENCE [LARGE SCALE GENOMIC DNA]</scope>
</reference>
<protein>
    <submittedName>
        <fullName evidence="3">DDE Tnp4 domain-containing protein</fullName>
    </submittedName>
</protein>
<evidence type="ECO:0000313" key="1">
    <source>
        <dbReference type="EMBL" id="VDL87371.1"/>
    </source>
</evidence>
<gene>
    <name evidence="1" type="ORF">NBR_LOCUS22493</name>
</gene>
<organism evidence="3">
    <name type="scientific">Nippostrongylus brasiliensis</name>
    <name type="common">Rat hookworm</name>
    <dbReference type="NCBI Taxonomy" id="27835"/>
    <lineage>
        <taxon>Eukaryota</taxon>
        <taxon>Metazoa</taxon>
        <taxon>Ecdysozoa</taxon>
        <taxon>Nematoda</taxon>
        <taxon>Chromadorea</taxon>
        <taxon>Rhabditida</taxon>
        <taxon>Rhabditina</taxon>
        <taxon>Rhabditomorpha</taxon>
        <taxon>Strongyloidea</taxon>
        <taxon>Heligmosomidae</taxon>
        <taxon>Nippostrongylus</taxon>
    </lineage>
</organism>
<dbReference type="WBParaSite" id="NBR_0002249201-mRNA-1">
    <property type="protein sequence ID" value="NBR_0002249201-mRNA-1"/>
    <property type="gene ID" value="NBR_0002249201"/>
</dbReference>
<evidence type="ECO:0000313" key="2">
    <source>
        <dbReference type="Proteomes" id="UP000271162"/>
    </source>
</evidence>
<evidence type="ECO:0000313" key="3">
    <source>
        <dbReference type="WBParaSite" id="NBR_0002249201-mRNA-1"/>
    </source>
</evidence>
<dbReference type="EMBL" id="UYSL01028186">
    <property type="protein sequence ID" value="VDL87371.1"/>
    <property type="molecule type" value="Genomic_DNA"/>
</dbReference>